<dbReference type="Proteomes" id="UP000245934">
    <property type="component" value="Unassembled WGS sequence"/>
</dbReference>
<dbReference type="Gene3D" id="1.25.40.10">
    <property type="entry name" value="Tetratricopeptide repeat domain"/>
    <property type="match status" value="1"/>
</dbReference>
<name>A0A2V2NCD4_9EURY</name>
<dbReference type="PROSITE" id="PS50293">
    <property type="entry name" value="TPR_REGION"/>
    <property type="match status" value="2"/>
</dbReference>
<gene>
    <name evidence="4" type="ORF">DLD82_05620</name>
</gene>
<reference evidence="4 5" key="1">
    <citation type="submission" date="2018-05" db="EMBL/GenBank/DDBJ databases">
        <title>Draft genome of Methanospirillum stamsii Pt1.</title>
        <authorList>
            <person name="Dueholm M.S."/>
            <person name="Nielsen P.H."/>
            <person name="Bakmann L.F."/>
            <person name="Otzen D.E."/>
        </authorList>
    </citation>
    <scope>NUCLEOTIDE SEQUENCE [LARGE SCALE GENOMIC DNA]</scope>
    <source>
        <strain evidence="4 5">Pt1</strain>
    </source>
</reference>
<dbReference type="InterPro" id="IPR051685">
    <property type="entry name" value="Ycf3/AcsC/BcsC/TPR_MFPF"/>
</dbReference>
<keyword evidence="5" id="KW-1185">Reference proteome</keyword>
<feature type="repeat" description="TPR" evidence="3">
    <location>
        <begin position="61"/>
        <end position="94"/>
    </location>
</feature>
<evidence type="ECO:0000313" key="5">
    <source>
        <dbReference type="Proteomes" id="UP000245934"/>
    </source>
</evidence>
<keyword evidence="2 3" id="KW-0802">TPR repeat</keyword>
<dbReference type="PANTHER" id="PTHR44943">
    <property type="entry name" value="CELLULOSE SYNTHASE OPERON PROTEIN C"/>
    <property type="match status" value="1"/>
</dbReference>
<evidence type="ECO:0000256" key="3">
    <source>
        <dbReference type="PROSITE-ProRule" id="PRU00339"/>
    </source>
</evidence>
<feature type="repeat" description="TPR" evidence="3">
    <location>
        <begin position="26"/>
        <end position="59"/>
    </location>
</feature>
<organism evidence="4 5">
    <name type="scientific">Methanospirillum stamsii</name>
    <dbReference type="NCBI Taxonomy" id="1277351"/>
    <lineage>
        <taxon>Archaea</taxon>
        <taxon>Methanobacteriati</taxon>
        <taxon>Methanobacteriota</taxon>
        <taxon>Stenosarchaea group</taxon>
        <taxon>Methanomicrobia</taxon>
        <taxon>Methanomicrobiales</taxon>
        <taxon>Methanospirillaceae</taxon>
        <taxon>Methanospirillum</taxon>
    </lineage>
</organism>
<dbReference type="Pfam" id="PF07719">
    <property type="entry name" value="TPR_2"/>
    <property type="match status" value="1"/>
</dbReference>
<dbReference type="Pfam" id="PF13424">
    <property type="entry name" value="TPR_12"/>
    <property type="match status" value="1"/>
</dbReference>
<dbReference type="PROSITE" id="PS50005">
    <property type="entry name" value="TPR"/>
    <property type="match status" value="3"/>
</dbReference>
<protein>
    <submittedName>
        <fullName evidence="4">Uncharacterized protein</fullName>
    </submittedName>
</protein>
<dbReference type="SMART" id="SM00028">
    <property type="entry name" value="TPR"/>
    <property type="match status" value="3"/>
</dbReference>
<feature type="repeat" description="TPR" evidence="3">
    <location>
        <begin position="95"/>
        <end position="128"/>
    </location>
</feature>
<dbReference type="InterPro" id="IPR011990">
    <property type="entry name" value="TPR-like_helical_dom_sf"/>
</dbReference>
<evidence type="ECO:0000256" key="2">
    <source>
        <dbReference type="ARBA" id="ARBA00022803"/>
    </source>
</evidence>
<proteinExistence type="predicted"/>
<comment type="caution">
    <text evidence="4">The sequence shown here is derived from an EMBL/GenBank/DDBJ whole genome shotgun (WGS) entry which is preliminary data.</text>
</comment>
<sequence>MHKKILILILIPMLILGVSATPMQAGEDLFNTGNAYYANGSLEHAIEYWLQAKNIDPTLSANAWYNVGLAYAGLKDYEKAIMAWNETVTLVPNSSMAYDNMGTAYGLLGKYPEAAYAYDMAIAIDPDVVKYRIDKELLLKGGTKEETPMSPLSAFLALITVLGIAQRYMGDK</sequence>
<dbReference type="PANTHER" id="PTHR44943:SF8">
    <property type="entry name" value="TPR REPEAT-CONTAINING PROTEIN MJ0263"/>
    <property type="match status" value="1"/>
</dbReference>
<keyword evidence="1" id="KW-0677">Repeat</keyword>
<accession>A0A2V2NCD4</accession>
<dbReference type="InterPro" id="IPR013105">
    <property type="entry name" value="TPR_2"/>
</dbReference>
<evidence type="ECO:0000313" key="4">
    <source>
        <dbReference type="EMBL" id="PWR75266.1"/>
    </source>
</evidence>
<dbReference type="SUPFAM" id="SSF48452">
    <property type="entry name" value="TPR-like"/>
    <property type="match status" value="1"/>
</dbReference>
<dbReference type="EMBL" id="QGMZ01000011">
    <property type="protein sequence ID" value="PWR75266.1"/>
    <property type="molecule type" value="Genomic_DNA"/>
</dbReference>
<evidence type="ECO:0000256" key="1">
    <source>
        <dbReference type="ARBA" id="ARBA00022737"/>
    </source>
</evidence>
<dbReference type="AlphaFoldDB" id="A0A2V2NCD4"/>
<dbReference type="InterPro" id="IPR019734">
    <property type="entry name" value="TPR_rpt"/>
</dbReference>